<dbReference type="PANTHER" id="PTHR32114:SF2">
    <property type="entry name" value="ABC TRANSPORTER ABCH.3"/>
    <property type="match status" value="1"/>
</dbReference>
<reference evidence="27" key="5">
    <citation type="submission" date="2020-05" db="EMBL/GenBank/DDBJ databases">
        <authorList>
            <consortium name="NCBI Pathogen Detection Project"/>
        </authorList>
    </citation>
    <scope>NUCLEOTIDE SEQUENCE</scope>
    <source>
        <strain evidence="27">2017-325981-023-01</strain>
        <strain evidence="25">DMG1500109</strain>
    </source>
</reference>
<dbReference type="EMBL" id="AABAGT010000015">
    <property type="protein sequence ID" value="EAG0867698.1"/>
    <property type="molecule type" value="Genomic_DNA"/>
</dbReference>
<evidence type="ECO:0000256" key="1">
    <source>
        <dbReference type="ARBA" id="ARBA00006930"/>
    </source>
</evidence>
<dbReference type="Proteomes" id="UP000331186">
    <property type="component" value="Unassembled WGS sequence"/>
</dbReference>
<evidence type="ECO:0000313" key="29">
    <source>
        <dbReference type="Proteomes" id="UP000331186"/>
    </source>
</evidence>
<evidence type="ECO:0000256" key="2">
    <source>
        <dbReference type="ARBA" id="ARBA00011322"/>
    </source>
</evidence>
<dbReference type="Proteomes" id="UP000379076">
    <property type="component" value="Unassembled WGS sequence"/>
</dbReference>
<dbReference type="Proteomes" id="UP000358545">
    <property type="component" value="Unassembled WGS sequence"/>
</dbReference>
<comment type="subunit">
    <text evidence="2">Heterodimer of SbcC and SbcD.</text>
</comment>
<dbReference type="EMBL" id="DAAJZA010000024">
    <property type="protein sequence ID" value="HAC1756345.1"/>
    <property type="molecule type" value="Genomic_DNA"/>
</dbReference>
<dbReference type="Proteomes" id="UP000458487">
    <property type="component" value="Unassembled WGS sequence"/>
</dbReference>
<protein>
    <recommendedName>
        <fullName evidence="3">Nuclease SbcCD subunit C</fullName>
    </recommendedName>
</protein>
<dbReference type="GO" id="GO:0006302">
    <property type="term" value="P:double-strand break repair"/>
    <property type="evidence" value="ECO:0007669"/>
    <property type="project" value="InterPro"/>
</dbReference>
<dbReference type="Proteomes" id="UP000350032">
    <property type="component" value="Unassembled WGS sequence"/>
</dbReference>
<dbReference type="Proteomes" id="UP000843503">
    <property type="component" value="Unassembled WGS sequence"/>
</dbReference>
<evidence type="ECO:0000256" key="3">
    <source>
        <dbReference type="ARBA" id="ARBA00013368"/>
    </source>
</evidence>
<evidence type="ECO:0000313" key="12">
    <source>
        <dbReference type="EMBL" id="EAG0867698.1"/>
    </source>
</evidence>
<dbReference type="AlphaFoldDB" id="A0A5L1YX10"/>
<evidence type="ECO:0000313" key="13">
    <source>
        <dbReference type="EMBL" id="EAG0868890.1"/>
    </source>
</evidence>
<evidence type="ECO:0000313" key="31">
    <source>
        <dbReference type="Proteomes" id="UP000354255"/>
    </source>
</evidence>
<dbReference type="Proteomes" id="UP000393182">
    <property type="component" value="Unassembled WGS sequence"/>
</dbReference>
<reference evidence="33 35" key="2">
    <citation type="submission" date="2018-06" db="EMBL/GenBank/DDBJ databases">
        <authorList>
            <consortium name="GenomeTrakr: Next Generation Sequencing Network for Food Pathogen Tracability"/>
        </authorList>
    </citation>
    <scope>NUCLEOTIDE SEQUENCE [LARGE SCALE GENOMIC DNA]</scope>
    <source>
        <strain evidence="14 40">10B02965A-1</strain>
        <strain evidence="8 33">FDA00006494</strain>
        <strain evidence="6 29">FDA00013332</strain>
        <strain evidence="22 35">FLAG-51482A</strain>
    </source>
</reference>
<evidence type="ECO:0000313" key="7">
    <source>
        <dbReference type="EMBL" id="EAC9040883.1"/>
    </source>
</evidence>
<evidence type="ECO:0000313" key="9">
    <source>
        <dbReference type="EMBL" id="EAE1340378.1"/>
    </source>
</evidence>
<dbReference type="Proteomes" id="UP000354255">
    <property type="component" value="Unassembled WGS sequence"/>
</dbReference>
<evidence type="ECO:0000313" key="40">
    <source>
        <dbReference type="Proteomes" id="UP000549379"/>
    </source>
</evidence>
<evidence type="ECO:0000313" key="35">
    <source>
        <dbReference type="Proteomes" id="UP000427828"/>
    </source>
</evidence>
<dbReference type="EMBL" id="AABBHO010000006">
    <property type="protein sequence ID" value="EAG2996221.1"/>
    <property type="molecule type" value="Genomic_DNA"/>
</dbReference>
<feature type="domain" description="Rad50/SbcC-type AAA" evidence="5">
    <location>
        <begin position="17"/>
        <end position="292"/>
    </location>
</feature>
<dbReference type="EMBL" id="AAAJKI010000009">
    <property type="protein sequence ID" value="EAC6547752.1"/>
    <property type="molecule type" value="Genomic_DNA"/>
</dbReference>
<dbReference type="EMBL" id="AANDQG010000007">
    <property type="protein sequence ID" value="EDN9630584.1"/>
    <property type="molecule type" value="Genomic_DNA"/>
</dbReference>
<dbReference type="Proteomes" id="UP000427828">
    <property type="component" value="Unassembled WGS sequence"/>
</dbReference>
<evidence type="ECO:0000313" key="28">
    <source>
        <dbReference type="EMBL" id="HAJ9594856.1"/>
    </source>
</evidence>
<dbReference type="Proteomes" id="UP000533021">
    <property type="component" value="Unassembled WGS sequence"/>
</dbReference>
<dbReference type="Proteomes" id="UP000530452">
    <property type="component" value="Unassembled WGS sequence"/>
</dbReference>
<dbReference type="EMBL" id="AABEMN010000006">
    <property type="protein sequence ID" value="EAG9519233.1"/>
    <property type="molecule type" value="Genomic_DNA"/>
</dbReference>
<reference evidence="10 34" key="4">
    <citation type="submission" date="2019-03" db="EMBL/GenBank/DDBJ databases">
        <authorList>
            <person name="Ashton P.M."/>
            <person name="Dallman T."/>
            <person name="Nair S."/>
            <person name="De Pinna E."/>
            <person name="Peters T."/>
            <person name="Grant K."/>
        </authorList>
    </citation>
    <scope>NUCLEOTIDE SEQUENCE [LARGE SCALE GENOMIC DNA]</scope>
    <source>
        <strain evidence="16 38">282333</strain>
        <strain evidence="18 37">282352</strain>
        <strain evidence="15 39">289003</strain>
        <strain evidence="23 36">833351</strain>
        <strain evidence="10">RL15000286</strain>
    </source>
</reference>
<dbReference type="Proteomes" id="UP000546397">
    <property type="component" value="Unassembled WGS sequence"/>
</dbReference>
<accession>A0A5L1YX10</accession>
<evidence type="ECO:0000313" key="16">
    <source>
        <dbReference type="EMBL" id="EAH2282792.1"/>
    </source>
</evidence>
<evidence type="ECO:0000313" key="6">
    <source>
        <dbReference type="EMBL" id="EAC6547752.1"/>
    </source>
</evidence>
<dbReference type="EMBL" id="AALAQH010000007">
    <property type="protein sequence ID" value="ECX6925380.1"/>
    <property type="molecule type" value="Genomic_DNA"/>
</dbReference>
<evidence type="ECO:0000313" key="27">
    <source>
        <dbReference type="EMBL" id="HAJ9594506.1"/>
    </source>
</evidence>
<evidence type="ECO:0000313" key="11">
    <source>
        <dbReference type="EMBL" id="EAE4943543.1"/>
    </source>
</evidence>
<evidence type="ECO:0000313" key="24">
    <source>
        <dbReference type="EMBL" id="EDN9631004.1"/>
    </source>
</evidence>
<comment type="caution">
    <text evidence="21">The sequence shown here is derived from an EMBL/GenBank/DDBJ whole genome shotgun (WGS) entry which is preliminary data.</text>
</comment>
<dbReference type="Pfam" id="PF13476">
    <property type="entry name" value="AAA_23"/>
    <property type="match status" value="1"/>
</dbReference>
<evidence type="ECO:0000313" key="25">
    <source>
        <dbReference type="EMBL" id="HAC1755610.1"/>
    </source>
</evidence>
<dbReference type="EMBL" id="AAAKQF010000008">
    <property type="protein sequence ID" value="EAC9040883.1"/>
    <property type="molecule type" value="Genomic_DNA"/>
</dbReference>
<organism evidence="21 30">
    <name type="scientific">Listeria monocytogenes</name>
    <dbReference type="NCBI Taxonomy" id="1639"/>
    <lineage>
        <taxon>Bacteria</taxon>
        <taxon>Bacillati</taxon>
        <taxon>Bacillota</taxon>
        <taxon>Bacilli</taxon>
        <taxon>Bacillales</taxon>
        <taxon>Listeriaceae</taxon>
        <taxon>Listeria</taxon>
    </lineage>
</organism>
<dbReference type="EMBL" id="AAAQQZ010000019">
    <property type="protein sequence ID" value="EAE1340378.1"/>
    <property type="molecule type" value="Genomic_DNA"/>
</dbReference>
<keyword evidence="4" id="KW-0175">Coiled coil</keyword>
<evidence type="ECO:0000256" key="4">
    <source>
        <dbReference type="SAM" id="Coils"/>
    </source>
</evidence>
<evidence type="ECO:0000313" key="20">
    <source>
        <dbReference type="EMBL" id="EAK8898553.1"/>
    </source>
</evidence>
<dbReference type="EMBL" id="AAASLB010000007">
    <property type="protein sequence ID" value="EAE4942722.1"/>
    <property type="molecule type" value="Genomic_DNA"/>
</dbReference>
<dbReference type="EMBL" id="AABGHY010000048">
    <property type="protein sequence ID" value="EAH3295965.1"/>
    <property type="molecule type" value="Genomic_DNA"/>
</dbReference>
<evidence type="ECO:0000313" key="22">
    <source>
        <dbReference type="EMBL" id="ECX6925380.1"/>
    </source>
</evidence>
<comment type="similarity">
    <text evidence="1">Belongs to the SMC family. SbcC subfamily.</text>
</comment>
<dbReference type="EMBL" id="AAAQQZ010000008">
    <property type="protein sequence ID" value="EAE1340028.1"/>
    <property type="molecule type" value="Genomic_DNA"/>
</dbReference>
<evidence type="ECO:0000313" key="37">
    <source>
        <dbReference type="Proteomes" id="UP000530452"/>
    </source>
</evidence>
<evidence type="ECO:0000313" key="10">
    <source>
        <dbReference type="EMBL" id="EAE4942722.1"/>
    </source>
</evidence>
<dbReference type="SUPFAM" id="SSF75712">
    <property type="entry name" value="Rad50 coiled-coil Zn hook"/>
    <property type="match status" value="1"/>
</dbReference>
<dbReference type="RefSeq" id="WP_023559366.1">
    <property type="nucleotide sequence ID" value="NC_021826.1"/>
</dbReference>
<dbReference type="EMBL" id="AACJYH010000031">
    <property type="protein sequence ID" value="EAK8899146.1"/>
    <property type="molecule type" value="Genomic_DNA"/>
</dbReference>
<dbReference type="EMBL" id="AANDQG010000032">
    <property type="protein sequence ID" value="EDN9631004.1"/>
    <property type="molecule type" value="Genomic_DNA"/>
</dbReference>
<dbReference type="Gene3D" id="3.40.50.300">
    <property type="entry name" value="P-loop containing nucleotide triphosphate hydrolases"/>
    <property type="match status" value="1"/>
</dbReference>
<evidence type="ECO:0000313" key="19">
    <source>
        <dbReference type="EMBL" id="EAH3295965.1"/>
    </source>
</evidence>
<dbReference type="EMBL" id="AABFVG010000048">
    <property type="protein sequence ID" value="EAH2283601.1"/>
    <property type="molecule type" value="Genomic_DNA"/>
</dbReference>
<evidence type="ECO:0000313" key="26">
    <source>
        <dbReference type="EMBL" id="HAC1756345.1"/>
    </source>
</evidence>
<dbReference type="EMBL" id="AABAGT010000068">
    <property type="protein sequence ID" value="EAG0868890.1"/>
    <property type="molecule type" value="Genomic_DNA"/>
</dbReference>
<evidence type="ECO:0000313" key="41">
    <source>
        <dbReference type="Proteomes" id="UP000843503"/>
    </source>
</evidence>
<evidence type="ECO:0000313" key="14">
    <source>
        <dbReference type="EMBL" id="EAG2996221.1"/>
    </source>
</evidence>
<reference evidence="21 30" key="3">
    <citation type="submission" date="2018-10" db="EMBL/GenBank/DDBJ databases">
        <authorList>
            <consortium name="PulseNet: The National Subtyping Network for Foodborne Disease Surveillance"/>
            <person name="Tarr C.L."/>
            <person name="Trees E."/>
            <person name="Katz L.S."/>
            <person name="Carleton-Romer H.A."/>
            <person name="Stroika S."/>
            <person name="Kucerova Z."/>
            <person name="Roache K.F."/>
            <person name="Sabol A.L."/>
            <person name="Besser J."/>
            <person name="Gerner-Smidt P."/>
        </authorList>
    </citation>
    <scope>NUCLEOTIDE SEQUENCE [LARGE SCALE GENOMIC DNA]</scope>
    <source>
        <strain evidence="7 31">PNUSAL000910</strain>
        <strain evidence="12 32">PNUSAL002180</strain>
        <strain evidence="21 30">PNUSAL004402</strain>
    </source>
</reference>
<evidence type="ECO:0000313" key="38">
    <source>
        <dbReference type="Proteomes" id="UP000533021"/>
    </source>
</evidence>
<evidence type="ECO:0000313" key="30">
    <source>
        <dbReference type="Proteomes" id="UP000350032"/>
    </source>
</evidence>
<evidence type="ECO:0000313" key="23">
    <source>
        <dbReference type="EMBL" id="EDN9630584.1"/>
    </source>
</evidence>
<dbReference type="EMBL" id="AACJYH010000010">
    <property type="protein sequence ID" value="EAK8898553.1"/>
    <property type="molecule type" value="Genomic_DNA"/>
</dbReference>
<dbReference type="Proteomes" id="UP000843775">
    <property type="component" value="Unassembled WGS sequence"/>
</dbReference>
<evidence type="ECO:0000313" key="42">
    <source>
        <dbReference type="Proteomes" id="UP000843775"/>
    </source>
</evidence>
<evidence type="ECO:0000313" key="17">
    <source>
        <dbReference type="EMBL" id="EAH2283601.1"/>
    </source>
</evidence>
<dbReference type="GO" id="GO:0016887">
    <property type="term" value="F:ATP hydrolysis activity"/>
    <property type="evidence" value="ECO:0007669"/>
    <property type="project" value="InterPro"/>
</dbReference>
<evidence type="ECO:0000313" key="18">
    <source>
        <dbReference type="EMBL" id="EAH3294991.1"/>
    </source>
</evidence>
<evidence type="ECO:0000259" key="5">
    <source>
        <dbReference type="Pfam" id="PF13476"/>
    </source>
</evidence>
<evidence type="ECO:0000313" key="39">
    <source>
        <dbReference type="Proteomes" id="UP000546397"/>
    </source>
</evidence>
<evidence type="ECO:0000313" key="15">
    <source>
        <dbReference type="EMBL" id="EAG9519233.1"/>
    </source>
</evidence>
<sequence>MQNYYIERVTIKGKDREDATVKFTNGLNIISGPSNTGKTSIVTAIDFLYGAKKDAAPFSTDATGYSKVELIIQSTNGKYSLTREFDSNSILVSKITSSGEYVDYEKYNARSGKNPISHFWLQLLGIDDDYQIIKNEDFKRQKLTWRTLAPSTLIPQDRVNTSASVLFPGETTQRTAFLSSLLLLLYGSDFANSEENETKEHKKIRRNSVINYINSSLSELYENYEVAKSELPEAPSDDFQQIVDGMFAELETIEKQINDALASSKILIKEIYQKEQYLHETQLLLNRYKQLHYQYQSDIERLTLIVDGERLLNDHNEHDASHSCPFCNGELSKPVQTTYIDTARSELHSLLSQLSDLTEESHDTEVELQELMEQLDELKTRKKSLDAAINDELKPKAETLKDRINKIETYRDIKQQLISMEKMQNKLKSDLEKIENEPEDERILYKPKEKFDAEFYKEMSELLDSMLRNMHYKPNEFRNAFFAKDIFDIKINGNLKWTENGHGYTAFINSVVVMAYRHLLYNHAKYTPSVFIIDSPLLGLDERKKQDGDDNMKEGLFKYFMDHQNEGQLIIVENTTNLPALNYDDKQVNQIVFTEDKNNGRYGYLYDIYN</sequence>
<dbReference type="EMBL" id="DABJAN010000006">
    <property type="protein sequence ID" value="HAJ9594506.1"/>
    <property type="molecule type" value="Genomic_DNA"/>
</dbReference>
<evidence type="ECO:0000313" key="8">
    <source>
        <dbReference type="EMBL" id="EAE1340028.1"/>
    </source>
</evidence>
<evidence type="ECO:0000313" key="33">
    <source>
        <dbReference type="Proteomes" id="UP000379076"/>
    </source>
</evidence>
<dbReference type="EMBL" id="DABJAN010000014">
    <property type="protein sequence ID" value="HAJ9594856.1"/>
    <property type="molecule type" value="Genomic_DNA"/>
</dbReference>
<dbReference type="EMBL" id="DAAJZA010000008">
    <property type="protein sequence ID" value="HAC1755610.1"/>
    <property type="molecule type" value="Genomic_DNA"/>
</dbReference>
<gene>
    <name evidence="12" type="ORF">A8L61_10470</name>
    <name evidence="13" type="ORF">A8L61_16685</name>
    <name evidence="8" type="ORF">ART25_14000</name>
    <name evidence="9" type="ORF">ART25_15835</name>
    <name evidence="14" type="ORF">B5K54_02810</name>
    <name evidence="22" type="ORF">BCZ19_11920</name>
    <name evidence="16" type="ORF">D4920_11970</name>
    <name evidence="17" type="ORF">D4920_16160</name>
    <name evidence="15" type="ORF">D4B11_05580</name>
    <name evidence="18" type="ORF">D5N24_11325</name>
    <name evidence="19" type="ORF">D5N24_16405</name>
    <name evidence="20" type="ORF">D7104_12690</name>
    <name evidence="21" type="ORF">D7104_15795</name>
    <name evidence="6" type="ORF">DU018_05140</name>
    <name evidence="10" type="ORF">E1W56_11810</name>
    <name evidence="11" type="ORF">E1W56_16015</name>
    <name evidence="23" type="ORF">GI230_13330</name>
    <name evidence="24" type="ORF">GI230_15575</name>
    <name evidence="25" type="ORF">GI949_11600</name>
    <name evidence="26" type="ORF">GI949_15350</name>
    <name evidence="27" type="ORF">HQN34_002737</name>
    <name evidence="28" type="ORF">HQN34_003103</name>
    <name evidence="7" type="ORF">KV70_11740</name>
</gene>
<evidence type="ECO:0000313" key="34">
    <source>
        <dbReference type="Proteomes" id="UP000393182"/>
    </source>
</evidence>
<dbReference type="InterPro" id="IPR038729">
    <property type="entry name" value="Rad50/SbcC_AAA"/>
</dbReference>
<dbReference type="EMBL" id="AAASLB010000036">
    <property type="protein sequence ID" value="EAE4943543.1"/>
    <property type="molecule type" value="Genomic_DNA"/>
</dbReference>
<dbReference type="SUPFAM" id="SSF52540">
    <property type="entry name" value="P-loop containing nucleoside triphosphate hydrolases"/>
    <property type="match status" value="1"/>
</dbReference>
<proteinExistence type="inferred from homology"/>
<dbReference type="Proteomes" id="UP000549379">
    <property type="component" value="Unassembled WGS sequence"/>
</dbReference>
<dbReference type="EMBL" id="AABGHY010000008">
    <property type="protein sequence ID" value="EAH3294991.1"/>
    <property type="molecule type" value="Genomic_DNA"/>
</dbReference>
<dbReference type="PANTHER" id="PTHR32114">
    <property type="entry name" value="ABC TRANSPORTER ABCH.3"/>
    <property type="match status" value="1"/>
</dbReference>
<reference evidence="41 42" key="1">
    <citation type="journal article" date="2018" name="Genome Biol.">
        <title>SKESA: strategic k-mer extension for scrupulous assemblies.</title>
        <authorList>
            <person name="Souvorov A."/>
            <person name="Agarwala R."/>
            <person name="Lipman D.J."/>
        </authorList>
    </citation>
    <scope>NUCLEOTIDE SEQUENCE [LARGE SCALE GENOMIC DNA]</scope>
    <source>
        <strain evidence="27">2017-325981-023-01</strain>
        <strain evidence="25 42">DMG1500109</strain>
    </source>
</reference>
<dbReference type="InterPro" id="IPR027417">
    <property type="entry name" value="P-loop_NTPase"/>
</dbReference>
<name>A0A5L1YX10_LISMN</name>
<evidence type="ECO:0000313" key="36">
    <source>
        <dbReference type="Proteomes" id="UP000458487"/>
    </source>
</evidence>
<feature type="coiled-coil region" evidence="4">
    <location>
        <begin position="340"/>
        <end position="388"/>
    </location>
</feature>
<evidence type="ECO:0000313" key="21">
    <source>
        <dbReference type="EMBL" id="EAK8899146.1"/>
    </source>
</evidence>
<evidence type="ECO:0000313" key="32">
    <source>
        <dbReference type="Proteomes" id="UP000358545"/>
    </source>
</evidence>
<dbReference type="EMBL" id="AABFVG010000008">
    <property type="protein sequence ID" value="EAH2282792.1"/>
    <property type="molecule type" value="Genomic_DNA"/>
</dbReference>